<feature type="domain" description="Flagellar basal body rod protein N-terminal" evidence="5">
    <location>
        <begin position="3"/>
        <end position="33"/>
    </location>
</feature>
<sequence>MPFRTALSGLNASSAELRIIGNNVANAGTTGFKESRAEFSDIFATSNLGVASNAIGTGVRVSSVSQQFTQGNIGFTDNNLDLAISGSGFLIMNDNGISNYTRAGAMGVDRNGFVVNKQQQQLTIFQADTSGNITGATGPLQLDRSDIAPQATSTIDVQANLDASAVAPTAAFDPTDANSYNNSTSLTIFDSLGSPHLNTMYFRKTADNTWDAFQFVDGTQVNTGAPGGESITFDSTGAITSGSPTSMTFTPSGGAAAMTVGVDYNNTSQFGSPFSVNALVQDGFATGRLSGIDISNTGIITSRFTNGQSRTLGQIAIATFNNPQGMRQLGDTSWAETFDSGAPLVGGPGTGAAGLIESGALEGSNVDLTKELVNMITAQRNFQANAQVITTADTITQTIINIR</sequence>
<dbReference type="Pfam" id="PF06429">
    <property type="entry name" value="Flg_bbr_C"/>
    <property type="match status" value="1"/>
</dbReference>
<dbReference type="InterPro" id="IPR037058">
    <property type="entry name" value="Falgellar_hook_FlgE_sf"/>
</dbReference>
<dbReference type="GO" id="GO:0009424">
    <property type="term" value="C:bacterial-type flagellum hook"/>
    <property type="evidence" value="ECO:0007669"/>
    <property type="project" value="TreeGrafter"/>
</dbReference>
<evidence type="ECO:0000259" key="5">
    <source>
        <dbReference type="Pfam" id="PF00460"/>
    </source>
</evidence>
<gene>
    <name evidence="8" type="ORF">MNBD_GAMMA14-1829</name>
</gene>
<proteinExistence type="inferred from homology"/>
<dbReference type="InterPro" id="IPR001444">
    <property type="entry name" value="Flag_bb_rod_N"/>
</dbReference>
<comment type="subcellular location">
    <subcellularLocation>
        <location evidence="1">Bacterial flagellum basal body</location>
    </subcellularLocation>
</comment>
<reference evidence="8" key="1">
    <citation type="submission" date="2018-06" db="EMBL/GenBank/DDBJ databases">
        <authorList>
            <person name="Zhirakovskaya E."/>
        </authorList>
    </citation>
    <scope>NUCLEOTIDE SEQUENCE</scope>
</reference>
<dbReference type="InterPro" id="IPR010930">
    <property type="entry name" value="Flg_bb/hook_C_dom"/>
</dbReference>
<keyword evidence="4" id="KW-0975">Bacterial flagellum</keyword>
<dbReference type="GO" id="GO:0005829">
    <property type="term" value="C:cytosol"/>
    <property type="evidence" value="ECO:0007669"/>
    <property type="project" value="TreeGrafter"/>
</dbReference>
<organism evidence="8">
    <name type="scientific">hydrothermal vent metagenome</name>
    <dbReference type="NCBI Taxonomy" id="652676"/>
    <lineage>
        <taxon>unclassified sequences</taxon>
        <taxon>metagenomes</taxon>
        <taxon>ecological metagenomes</taxon>
    </lineage>
</organism>
<dbReference type="SUPFAM" id="SSF117143">
    <property type="entry name" value="Flagellar hook protein flgE"/>
    <property type="match status" value="1"/>
</dbReference>
<dbReference type="InterPro" id="IPR037925">
    <property type="entry name" value="FlgE/F/G-like"/>
</dbReference>
<feature type="domain" description="Flagellar hook protein FlgE D2" evidence="7">
    <location>
        <begin position="160"/>
        <end position="284"/>
    </location>
</feature>
<evidence type="ECO:0000256" key="2">
    <source>
        <dbReference type="ARBA" id="ARBA00009677"/>
    </source>
</evidence>
<dbReference type="InterPro" id="IPR011491">
    <property type="entry name" value="FlgE_D2"/>
</dbReference>
<evidence type="ECO:0000313" key="8">
    <source>
        <dbReference type="EMBL" id="VAW83363.1"/>
    </source>
</evidence>
<evidence type="ECO:0000259" key="7">
    <source>
        <dbReference type="Pfam" id="PF07559"/>
    </source>
</evidence>
<dbReference type="InterPro" id="IPR020013">
    <property type="entry name" value="Flagellar_FlgE/F/G"/>
</dbReference>
<feature type="domain" description="Flagellar basal-body/hook protein C-terminal" evidence="6">
    <location>
        <begin position="358"/>
        <end position="402"/>
    </location>
</feature>
<evidence type="ECO:0000259" key="6">
    <source>
        <dbReference type="Pfam" id="PF06429"/>
    </source>
</evidence>
<keyword evidence="8" id="KW-0282">Flagellum</keyword>
<dbReference type="PANTHER" id="PTHR30435">
    <property type="entry name" value="FLAGELLAR PROTEIN"/>
    <property type="match status" value="1"/>
</dbReference>
<dbReference type="PANTHER" id="PTHR30435:SF1">
    <property type="entry name" value="FLAGELLAR HOOK PROTEIN FLGE"/>
    <property type="match status" value="1"/>
</dbReference>
<dbReference type="NCBIfam" id="NF004238">
    <property type="entry name" value="PRK05682.1-1"/>
    <property type="match status" value="1"/>
</dbReference>
<dbReference type="Pfam" id="PF07559">
    <property type="entry name" value="FlgE_D2"/>
    <property type="match status" value="1"/>
</dbReference>
<evidence type="ECO:0000256" key="1">
    <source>
        <dbReference type="ARBA" id="ARBA00004117"/>
    </source>
</evidence>
<dbReference type="GO" id="GO:0009425">
    <property type="term" value="C:bacterial-type flagellum basal body"/>
    <property type="evidence" value="ECO:0007669"/>
    <property type="project" value="UniProtKB-SubCell"/>
</dbReference>
<protein>
    <recommendedName>
        <fullName evidence="3">Flagellar hook protein FlgE</fullName>
    </recommendedName>
</protein>
<evidence type="ECO:0000256" key="4">
    <source>
        <dbReference type="ARBA" id="ARBA00023143"/>
    </source>
</evidence>
<evidence type="ECO:0000256" key="3">
    <source>
        <dbReference type="ARBA" id="ARBA00019015"/>
    </source>
</evidence>
<keyword evidence="8" id="KW-0969">Cilium</keyword>
<dbReference type="Gene3D" id="2.60.98.20">
    <property type="entry name" value="Flagellar hook protein FlgE"/>
    <property type="match status" value="1"/>
</dbReference>
<dbReference type="GO" id="GO:0071978">
    <property type="term" value="P:bacterial-type flagellum-dependent swarming motility"/>
    <property type="evidence" value="ECO:0007669"/>
    <property type="project" value="TreeGrafter"/>
</dbReference>
<dbReference type="EMBL" id="UOFM01000536">
    <property type="protein sequence ID" value="VAW83363.1"/>
    <property type="molecule type" value="Genomic_DNA"/>
</dbReference>
<dbReference type="AlphaFoldDB" id="A0A3B0Z584"/>
<keyword evidence="8" id="KW-0966">Cell projection</keyword>
<dbReference type="NCBIfam" id="TIGR03506">
    <property type="entry name" value="FlgEFG_subfam"/>
    <property type="match status" value="1"/>
</dbReference>
<name>A0A3B0Z584_9ZZZZ</name>
<dbReference type="Pfam" id="PF00460">
    <property type="entry name" value="Flg_bb_rod"/>
    <property type="match status" value="1"/>
</dbReference>
<accession>A0A3B0Z584</accession>
<comment type="similarity">
    <text evidence="2">Belongs to the flagella basal body rod proteins family.</text>
</comment>